<name>T1IJ62_STRMM</name>
<dbReference type="InterPro" id="IPR011009">
    <property type="entry name" value="Kinase-like_dom_sf"/>
</dbReference>
<keyword evidence="4" id="KW-1185">Reference proteome</keyword>
<dbReference type="AlphaFoldDB" id="T1IJ62"/>
<comment type="similarity">
    <text evidence="1">Belongs to the protein kinase superfamily.</text>
</comment>
<dbReference type="EnsemblMetazoa" id="SMAR000920-RA">
    <property type="protein sequence ID" value="SMAR000920-PA"/>
    <property type="gene ID" value="SMAR000920"/>
</dbReference>
<dbReference type="Proteomes" id="UP000014500">
    <property type="component" value="Unassembled WGS sequence"/>
</dbReference>
<reference evidence="4" key="1">
    <citation type="submission" date="2011-05" db="EMBL/GenBank/DDBJ databases">
        <authorList>
            <person name="Richards S.R."/>
            <person name="Qu J."/>
            <person name="Jiang H."/>
            <person name="Jhangiani S.N."/>
            <person name="Agravi P."/>
            <person name="Goodspeed R."/>
            <person name="Gross S."/>
            <person name="Mandapat C."/>
            <person name="Jackson L."/>
            <person name="Mathew T."/>
            <person name="Pu L."/>
            <person name="Thornton R."/>
            <person name="Saada N."/>
            <person name="Wilczek-Boney K.B."/>
            <person name="Lee S."/>
            <person name="Kovar C."/>
            <person name="Wu Y."/>
            <person name="Scherer S.E."/>
            <person name="Worley K.C."/>
            <person name="Muzny D.M."/>
            <person name="Gibbs R."/>
        </authorList>
    </citation>
    <scope>NUCLEOTIDE SEQUENCE</scope>
    <source>
        <strain evidence="4">Brora</strain>
    </source>
</reference>
<dbReference type="InterPro" id="IPR051177">
    <property type="entry name" value="CIK-Related_Protein"/>
</dbReference>
<accession>T1IJ62</accession>
<proteinExistence type="inferred from homology"/>
<dbReference type="HOGENOM" id="CLU_2076062_0_0_1"/>
<dbReference type="PANTHER" id="PTHR12984:SF16">
    <property type="entry name" value="BLACK MATCH, ISOFORM H"/>
    <property type="match status" value="1"/>
</dbReference>
<evidence type="ECO:0000256" key="1">
    <source>
        <dbReference type="ARBA" id="ARBA00038349"/>
    </source>
</evidence>
<reference evidence="3" key="2">
    <citation type="submission" date="2015-02" db="UniProtKB">
        <authorList>
            <consortium name="EnsemblMetazoa"/>
        </authorList>
    </citation>
    <scope>IDENTIFICATION</scope>
</reference>
<dbReference type="GO" id="GO:0005524">
    <property type="term" value="F:ATP binding"/>
    <property type="evidence" value="ECO:0007669"/>
    <property type="project" value="InterPro"/>
</dbReference>
<dbReference type="GO" id="GO:0004672">
    <property type="term" value="F:protein kinase activity"/>
    <property type="evidence" value="ECO:0007669"/>
    <property type="project" value="InterPro"/>
</dbReference>
<dbReference type="SUPFAM" id="SSF56112">
    <property type="entry name" value="Protein kinase-like (PK-like)"/>
    <property type="match status" value="1"/>
</dbReference>
<feature type="domain" description="Protein kinase" evidence="2">
    <location>
        <begin position="1"/>
        <end position="118"/>
    </location>
</feature>
<protein>
    <recommendedName>
        <fullName evidence="2">Protein kinase domain-containing protein</fullName>
    </recommendedName>
</protein>
<dbReference type="InterPro" id="IPR000719">
    <property type="entry name" value="Prot_kinase_dom"/>
</dbReference>
<dbReference type="PROSITE" id="PS50011">
    <property type="entry name" value="PROTEIN_KINASE_DOM"/>
    <property type="match status" value="1"/>
</dbReference>
<dbReference type="Gene3D" id="1.10.510.10">
    <property type="entry name" value="Transferase(Phosphotransferase) domain 1"/>
    <property type="match status" value="1"/>
</dbReference>
<organism evidence="3 4">
    <name type="scientific">Strigamia maritima</name>
    <name type="common">European centipede</name>
    <name type="synonym">Geophilus maritimus</name>
    <dbReference type="NCBI Taxonomy" id="126957"/>
    <lineage>
        <taxon>Eukaryota</taxon>
        <taxon>Metazoa</taxon>
        <taxon>Ecdysozoa</taxon>
        <taxon>Arthropoda</taxon>
        <taxon>Myriapoda</taxon>
        <taxon>Chilopoda</taxon>
        <taxon>Pleurostigmophora</taxon>
        <taxon>Geophilomorpha</taxon>
        <taxon>Linotaeniidae</taxon>
        <taxon>Strigamia</taxon>
    </lineage>
</organism>
<evidence type="ECO:0000313" key="4">
    <source>
        <dbReference type="Proteomes" id="UP000014500"/>
    </source>
</evidence>
<dbReference type="PANTHER" id="PTHR12984">
    <property type="entry name" value="SCY1-RELATED S/T PROTEIN KINASE-LIKE"/>
    <property type="match status" value="1"/>
</dbReference>
<evidence type="ECO:0000259" key="2">
    <source>
        <dbReference type="PROSITE" id="PS50011"/>
    </source>
</evidence>
<dbReference type="eggNOG" id="KOG2137">
    <property type="taxonomic scope" value="Eukaryota"/>
</dbReference>
<sequence>MASLANVLAYQEERLQQNVPTTPKEYNFLDKEIKYGILQITEALSFLHYSSQLIHRNICPQSILINKRGTWKLAGLEFTEKSTDLDVLVSSLHSGLTISRLPYSEEFKFKECLTSQMG</sequence>
<evidence type="ECO:0000313" key="3">
    <source>
        <dbReference type="EnsemblMetazoa" id="SMAR000920-PA"/>
    </source>
</evidence>
<dbReference type="EMBL" id="JH430226">
    <property type="status" value="NOT_ANNOTATED_CDS"/>
    <property type="molecule type" value="Genomic_DNA"/>
</dbReference>
<dbReference type="PhylomeDB" id="T1IJ62"/>